<evidence type="ECO:0000313" key="3">
    <source>
        <dbReference type="Proteomes" id="UP000717328"/>
    </source>
</evidence>
<dbReference type="InterPro" id="IPR011009">
    <property type="entry name" value="Kinase-like_dom_sf"/>
</dbReference>
<dbReference type="Gene3D" id="1.10.510.10">
    <property type="entry name" value="Transferase(Phosphotransferase) domain 1"/>
    <property type="match status" value="1"/>
</dbReference>
<evidence type="ECO:0000313" key="2">
    <source>
        <dbReference type="EMBL" id="KAG5638071.1"/>
    </source>
</evidence>
<dbReference type="EMBL" id="JABCKI010005784">
    <property type="protein sequence ID" value="KAG5638071.1"/>
    <property type="molecule type" value="Genomic_DNA"/>
</dbReference>
<dbReference type="AlphaFoldDB" id="A0A9P7K7R7"/>
<dbReference type="Proteomes" id="UP000717328">
    <property type="component" value="Unassembled WGS sequence"/>
</dbReference>
<gene>
    <name evidence="2" type="ORF">H0H81_002039</name>
</gene>
<feature type="non-terminal residue" evidence="2">
    <location>
        <position position="304"/>
    </location>
</feature>
<dbReference type="PROSITE" id="PS50011">
    <property type="entry name" value="PROTEIN_KINASE_DOM"/>
    <property type="match status" value="1"/>
</dbReference>
<comment type="caution">
    <text evidence="2">The sequence shown here is derived from an EMBL/GenBank/DDBJ whole genome shotgun (WGS) entry which is preliminary data.</text>
</comment>
<keyword evidence="3" id="KW-1185">Reference proteome</keyword>
<sequence length="304" mass="34892">NLDIWRQPGSSWEDEEKIWKDLDEVFREAGFTLWPHQFCAVVKTPDLTYPISNGFGYASPGRTDLNRIGNVGMLRRFDYTNPLSRAIRTPDGHDVIVRIIVMGNEGHEHLKILRKLGTGETSLFSNNHTLPMFGEFQFEDITFGIFPKVGGAMRDAWYYWAKNSVGDVVDMIMQMLEALAFIHSMNVTHRDAFHDNFLVQWQPESLREKRISVSRPRVYLIDFEVAIQFPPECPPHERVSVGFPLGGSFPDLAYYGRPHAPECVSGNPYDPFKLDVWQFGKSFWNFKVLDLSKSMGAIDSVFTF</sequence>
<reference evidence="2" key="1">
    <citation type="submission" date="2021-02" db="EMBL/GenBank/DDBJ databases">
        <authorList>
            <person name="Nieuwenhuis M."/>
            <person name="Van De Peppel L.J.J."/>
        </authorList>
    </citation>
    <scope>NUCLEOTIDE SEQUENCE</scope>
    <source>
        <strain evidence="2">D49</strain>
    </source>
</reference>
<organism evidence="2 3">
    <name type="scientific">Sphagnurus paluster</name>
    <dbReference type="NCBI Taxonomy" id="117069"/>
    <lineage>
        <taxon>Eukaryota</taxon>
        <taxon>Fungi</taxon>
        <taxon>Dikarya</taxon>
        <taxon>Basidiomycota</taxon>
        <taxon>Agaricomycotina</taxon>
        <taxon>Agaricomycetes</taxon>
        <taxon>Agaricomycetidae</taxon>
        <taxon>Agaricales</taxon>
        <taxon>Tricholomatineae</taxon>
        <taxon>Lyophyllaceae</taxon>
        <taxon>Sphagnurus</taxon>
    </lineage>
</organism>
<reference evidence="2" key="2">
    <citation type="submission" date="2021-10" db="EMBL/GenBank/DDBJ databases">
        <title>Phylogenomics reveals ancestral predisposition of the termite-cultivated fungus Termitomyces towards a domesticated lifestyle.</title>
        <authorList>
            <person name="Auxier B."/>
            <person name="Grum-Grzhimaylo A."/>
            <person name="Cardenas M.E."/>
            <person name="Lodge J.D."/>
            <person name="Laessoe T."/>
            <person name="Pedersen O."/>
            <person name="Smith M.E."/>
            <person name="Kuyper T.W."/>
            <person name="Franco-Molano E.A."/>
            <person name="Baroni T.J."/>
            <person name="Aanen D.K."/>
        </authorList>
    </citation>
    <scope>NUCLEOTIDE SEQUENCE</scope>
    <source>
        <strain evidence="2">D49</strain>
    </source>
</reference>
<dbReference type="OrthoDB" id="2985259at2759"/>
<feature type="domain" description="Protein kinase" evidence="1">
    <location>
        <begin position="49"/>
        <end position="304"/>
    </location>
</feature>
<proteinExistence type="predicted"/>
<dbReference type="SUPFAM" id="SSF56112">
    <property type="entry name" value="Protein kinase-like (PK-like)"/>
    <property type="match status" value="1"/>
</dbReference>
<protein>
    <recommendedName>
        <fullName evidence="1">Protein kinase domain-containing protein</fullName>
    </recommendedName>
</protein>
<dbReference type="Pfam" id="PF00069">
    <property type="entry name" value="Pkinase"/>
    <property type="match status" value="1"/>
</dbReference>
<dbReference type="GO" id="GO:0004672">
    <property type="term" value="F:protein kinase activity"/>
    <property type="evidence" value="ECO:0007669"/>
    <property type="project" value="InterPro"/>
</dbReference>
<dbReference type="PANTHER" id="PTHR44167:SF24">
    <property type="entry name" value="SERINE_THREONINE-PROTEIN KINASE CHK2"/>
    <property type="match status" value="1"/>
</dbReference>
<evidence type="ECO:0000259" key="1">
    <source>
        <dbReference type="PROSITE" id="PS50011"/>
    </source>
</evidence>
<dbReference type="InterPro" id="IPR000719">
    <property type="entry name" value="Prot_kinase_dom"/>
</dbReference>
<accession>A0A9P7K7R7</accession>
<dbReference type="PANTHER" id="PTHR44167">
    <property type="entry name" value="OVARIAN-SPECIFIC SERINE/THREONINE-PROTEIN KINASE LOK-RELATED"/>
    <property type="match status" value="1"/>
</dbReference>
<dbReference type="GO" id="GO:0005524">
    <property type="term" value="F:ATP binding"/>
    <property type="evidence" value="ECO:0007669"/>
    <property type="project" value="InterPro"/>
</dbReference>
<name>A0A9P7K7R7_9AGAR</name>